<evidence type="ECO:0000313" key="2">
    <source>
        <dbReference type="EMBL" id="KIM82492.1"/>
    </source>
</evidence>
<feature type="compositionally biased region" description="Polar residues" evidence="1">
    <location>
        <begin position="67"/>
        <end position="82"/>
    </location>
</feature>
<feature type="region of interest" description="Disordered" evidence="1">
    <location>
        <begin position="28"/>
        <end position="82"/>
    </location>
</feature>
<accession>A0A0C3BYM3</accession>
<dbReference type="AlphaFoldDB" id="A0A0C3BYM3"/>
<sequence>MLYCFQLAGTLLQKTVAECGPAAHSLHVKKNSGHKQGGPSAAPSVQSKRACEEETDDNDAEAEASQLMHSSKVSAHSKTTTG</sequence>
<name>A0A0C3BYM3_PILCF</name>
<reference evidence="2 3" key="1">
    <citation type="submission" date="2014-04" db="EMBL/GenBank/DDBJ databases">
        <authorList>
            <consortium name="DOE Joint Genome Institute"/>
            <person name="Kuo A."/>
            <person name="Tarkka M."/>
            <person name="Buscot F."/>
            <person name="Kohler A."/>
            <person name="Nagy L.G."/>
            <person name="Floudas D."/>
            <person name="Copeland A."/>
            <person name="Barry K.W."/>
            <person name="Cichocki N."/>
            <person name="Veneault-Fourrey C."/>
            <person name="LaButti K."/>
            <person name="Lindquist E.A."/>
            <person name="Lipzen A."/>
            <person name="Lundell T."/>
            <person name="Morin E."/>
            <person name="Murat C."/>
            <person name="Sun H."/>
            <person name="Tunlid A."/>
            <person name="Henrissat B."/>
            <person name="Grigoriev I.V."/>
            <person name="Hibbett D.S."/>
            <person name="Martin F."/>
            <person name="Nordberg H.P."/>
            <person name="Cantor M.N."/>
            <person name="Hua S.X."/>
        </authorList>
    </citation>
    <scope>NUCLEOTIDE SEQUENCE [LARGE SCALE GENOMIC DNA]</scope>
    <source>
        <strain evidence="2 3">F 1598</strain>
    </source>
</reference>
<dbReference type="HOGENOM" id="CLU_2559088_0_0_1"/>
<keyword evidence="3" id="KW-1185">Reference proteome</keyword>
<organism evidence="2 3">
    <name type="scientific">Piloderma croceum (strain F 1598)</name>
    <dbReference type="NCBI Taxonomy" id="765440"/>
    <lineage>
        <taxon>Eukaryota</taxon>
        <taxon>Fungi</taxon>
        <taxon>Dikarya</taxon>
        <taxon>Basidiomycota</taxon>
        <taxon>Agaricomycotina</taxon>
        <taxon>Agaricomycetes</taxon>
        <taxon>Agaricomycetidae</taxon>
        <taxon>Atheliales</taxon>
        <taxon>Atheliaceae</taxon>
        <taxon>Piloderma</taxon>
    </lineage>
</organism>
<gene>
    <name evidence="2" type="ORF">PILCRDRAFT_7882</name>
</gene>
<feature type="compositionally biased region" description="Acidic residues" evidence="1">
    <location>
        <begin position="53"/>
        <end position="62"/>
    </location>
</feature>
<protein>
    <submittedName>
        <fullName evidence="2">Uncharacterized protein</fullName>
    </submittedName>
</protein>
<dbReference type="InParanoid" id="A0A0C3BYM3"/>
<evidence type="ECO:0000313" key="3">
    <source>
        <dbReference type="Proteomes" id="UP000054166"/>
    </source>
</evidence>
<dbReference type="Proteomes" id="UP000054166">
    <property type="component" value="Unassembled WGS sequence"/>
</dbReference>
<dbReference type="EMBL" id="KN832994">
    <property type="protein sequence ID" value="KIM82492.1"/>
    <property type="molecule type" value="Genomic_DNA"/>
</dbReference>
<proteinExistence type="predicted"/>
<evidence type="ECO:0000256" key="1">
    <source>
        <dbReference type="SAM" id="MobiDB-lite"/>
    </source>
</evidence>
<reference evidence="3" key="2">
    <citation type="submission" date="2015-01" db="EMBL/GenBank/DDBJ databases">
        <title>Evolutionary Origins and Diversification of the Mycorrhizal Mutualists.</title>
        <authorList>
            <consortium name="DOE Joint Genome Institute"/>
            <consortium name="Mycorrhizal Genomics Consortium"/>
            <person name="Kohler A."/>
            <person name="Kuo A."/>
            <person name="Nagy L.G."/>
            <person name="Floudas D."/>
            <person name="Copeland A."/>
            <person name="Barry K.W."/>
            <person name="Cichocki N."/>
            <person name="Veneault-Fourrey C."/>
            <person name="LaButti K."/>
            <person name="Lindquist E.A."/>
            <person name="Lipzen A."/>
            <person name="Lundell T."/>
            <person name="Morin E."/>
            <person name="Murat C."/>
            <person name="Riley R."/>
            <person name="Ohm R."/>
            <person name="Sun H."/>
            <person name="Tunlid A."/>
            <person name="Henrissat B."/>
            <person name="Grigoriev I.V."/>
            <person name="Hibbett D.S."/>
            <person name="Martin F."/>
        </authorList>
    </citation>
    <scope>NUCLEOTIDE SEQUENCE [LARGE SCALE GENOMIC DNA]</scope>
    <source>
        <strain evidence="3">F 1598</strain>
    </source>
</reference>